<dbReference type="EMBL" id="VVZX01000010">
    <property type="protein sequence ID" value="KAA5274103.1"/>
    <property type="molecule type" value="Genomic_DNA"/>
</dbReference>
<keyword evidence="8 17" id="KW-0479">Metal-binding</keyword>
<comment type="function">
    <text evidence="1 17">Catalyzes the conversion of epoxyqueuosine (oQ) to queuosine (Q), which is a hypermodified base found in the wobble positions of tRNA(Asp), tRNA(Asn), tRNA(His) and tRNA(Tyr).</text>
</comment>
<feature type="binding site" evidence="17">
    <location>
        <position position="19"/>
    </location>
    <ligand>
        <name>[4Fe-4S] cluster</name>
        <dbReference type="ChEBI" id="CHEBI:49883"/>
    </ligand>
</feature>
<evidence type="ECO:0000256" key="5">
    <source>
        <dbReference type="ARBA" id="ARBA00016895"/>
    </source>
</evidence>
<name>A0A380Z9Z4_9BACE</name>
<reference evidence="18 23" key="2">
    <citation type="journal article" date="2019" name="Nat. Med.">
        <title>A library of human gut bacterial isolates paired with longitudinal multiomics data enables mechanistic microbiome research.</title>
        <authorList>
            <person name="Poyet M."/>
            <person name="Groussin M."/>
            <person name="Gibbons S.M."/>
            <person name="Avila-Pacheco J."/>
            <person name="Jiang X."/>
            <person name="Kearney S.M."/>
            <person name="Perrotta A.R."/>
            <person name="Berdy B."/>
            <person name="Zhao S."/>
            <person name="Lieberman T.D."/>
            <person name="Swanson P.K."/>
            <person name="Smith M."/>
            <person name="Roesemann S."/>
            <person name="Alexander J.E."/>
            <person name="Rich S.A."/>
            <person name="Livny J."/>
            <person name="Vlamakis H."/>
            <person name="Clish C."/>
            <person name="Bullock K."/>
            <person name="Deik A."/>
            <person name="Scott J."/>
            <person name="Pierce K.A."/>
            <person name="Xavier R.J."/>
            <person name="Alm E.J."/>
        </authorList>
    </citation>
    <scope>NUCLEOTIDE SEQUENCE [LARGE SCALE GENOMIC DNA]</scope>
    <source>
        <strain evidence="18 23">BIOML-A1</strain>
    </source>
</reference>
<evidence type="ECO:0000256" key="6">
    <source>
        <dbReference type="ARBA" id="ARBA00022485"/>
    </source>
</evidence>
<evidence type="ECO:0000256" key="8">
    <source>
        <dbReference type="ARBA" id="ARBA00022723"/>
    </source>
</evidence>
<dbReference type="Proteomes" id="UP000335496">
    <property type="component" value="Unassembled WGS sequence"/>
</dbReference>
<reference evidence="19 22" key="3">
    <citation type="journal article" date="2019" name="Science, e1252229">
        <title>Invertible promoters mediate bacterial phase variation, antibiotic resistance, and host adaptation in the gut.</title>
        <authorList>
            <person name="Jiang X."/>
            <person name="Hall A.B."/>
            <person name="Arthur T.D."/>
            <person name="Plichta D.R."/>
            <person name="Covington C.T."/>
            <person name="Poyet M."/>
            <person name="Crothers J."/>
            <person name="Moses P.L."/>
            <person name="Tolonen A.C."/>
            <person name="Vlamakis H."/>
            <person name="Alm E.J."/>
            <person name="Xavier R.J."/>
        </authorList>
    </citation>
    <scope>NUCLEOTIDE SEQUENCE [LARGE SCALE GENOMIC DNA]</scope>
    <source>
        <strain evidence="22">bj_0095</strain>
        <strain evidence="19">Bj_0095</strain>
    </source>
</reference>
<evidence type="ECO:0000256" key="16">
    <source>
        <dbReference type="ARBA" id="ARBA00047415"/>
    </source>
</evidence>
<dbReference type="UniPathway" id="UPA00392"/>
<keyword evidence="11 17" id="KW-0408">Iron</keyword>
<comment type="similarity">
    <text evidence="3 17">Belongs to the QueH family.</text>
</comment>
<keyword evidence="10 17" id="KW-0560">Oxidoreductase</keyword>
<proteinExistence type="inferred from homology"/>
<dbReference type="Proteomes" id="UP000254424">
    <property type="component" value="Unassembled WGS sequence"/>
</dbReference>
<dbReference type="GO" id="GO:0051539">
    <property type="term" value="F:4 iron, 4 sulfur cluster binding"/>
    <property type="evidence" value="ECO:0007669"/>
    <property type="project" value="UniProtKB-UniRule"/>
</dbReference>
<keyword evidence="23" id="KW-1185">Reference proteome</keyword>
<evidence type="ECO:0000313" key="21">
    <source>
        <dbReference type="Proteomes" id="UP000254424"/>
    </source>
</evidence>
<accession>A0A380Z9Z4</accession>
<dbReference type="EMBL" id="UFSX01000002">
    <property type="protein sequence ID" value="SUV43290.1"/>
    <property type="molecule type" value="Genomic_DNA"/>
</dbReference>
<dbReference type="Proteomes" id="UP000291917">
    <property type="component" value="Unassembled WGS sequence"/>
</dbReference>
<dbReference type="GeneID" id="93069431"/>
<dbReference type="STRING" id="483216.BACEGG_03379"/>
<gene>
    <name evidence="17" type="primary">queH</name>
    <name evidence="19" type="ORF">EAJ03_08345</name>
    <name evidence="18" type="ORF">F2Z23_09030</name>
    <name evidence="20" type="ORF">NCTC11155_02682</name>
</gene>
<dbReference type="GO" id="GO:0052693">
    <property type="term" value="F:epoxyqueuosine reductase activity"/>
    <property type="evidence" value="ECO:0007669"/>
    <property type="project" value="UniProtKB-UniRule"/>
</dbReference>
<evidence type="ECO:0000256" key="13">
    <source>
        <dbReference type="ARBA" id="ARBA00023157"/>
    </source>
</evidence>
<evidence type="ECO:0000256" key="15">
    <source>
        <dbReference type="ARBA" id="ARBA00031446"/>
    </source>
</evidence>
<feature type="binding site" evidence="17">
    <location>
        <position position="18"/>
    </location>
    <ligand>
        <name>[4Fe-4S] cluster</name>
        <dbReference type="ChEBI" id="CHEBI:49883"/>
    </ligand>
</feature>
<evidence type="ECO:0000256" key="1">
    <source>
        <dbReference type="ARBA" id="ARBA00002268"/>
    </source>
</evidence>
<evidence type="ECO:0000256" key="9">
    <source>
        <dbReference type="ARBA" id="ARBA00022785"/>
    </source>
</evidence>
<evidence type="ECO:0000313" key="18">
    <source>
        <dbReference type="EMBL" id="KAA5274103.1"/>
    </source>
</evidence>
<organism evidence="20 21">
    <name type="scientific">Bacteroides eggerthii</name>
    <dbReference type="NCBI Taxonomy" id="28111"/>
    <lineage>
        <taxon>Bacteria</taxon>
        <taxon>Pseudomonadati</taxon>
        <taxon>Bacteroidota</taxon>
        <taxon>Bacteroidia</taxon>
        <taxon>Bacteroidales</taxon>
        <taxon>Bacteroidaceae</taxon>
        <taxon>Bacteroides</taxon>
    </lineage>
</organism>
<evidence type="ECO:0000256" key="4">
    <source>
        <dbReference type="ARBA" id="ARBA00012622"/>
    </source>
</evidence>
<dbReference type="EMBL" id="RCXL01000010">
    <property type="protein sequence ID" value="RYT74404.1"/>
    <property type="molecule type" value="Genomic_DNA"/>
</dbReference>
<dbReference type="RefSeq" id="WP_039953469.1">
    <property type="nucleotide sequence ID" value="NZ_CABKNQ010000017.1"/>
</dbReference>
<evidence type="ECO:0000256" key="2">
    <source>
        <dbReference type="ARBA" id="ARBA00004691"/>
    </source>
</evidence>
<evidence type="ECO:0000256" key="12">
    <source>
        <dbReference type="ARBA" id="ARBA00023014"/>
    </source>
</evidence>
<dbReference type="GO" id="GO:0008616">
    <property type="term" value="P:tRNA queuosine(34) biosynthetic process"/>
    <property type="evidence" value="ECO:0007669"/>
    <property type="project" value="UniProtKB-UniRule"/>
</dbReference>
<evidence type="ECO:0000313" key="22">
    <source>
        <dbReference type="Proteomes" id="UP000291917"/>
    </source>
</evidence>
<reference evidence="20 21" key="1">
    <citation type="submission" date="2018-06" db="EMBL/GenBank/DDBJ databases">
        <authorList>
            <consortium name="Pathogen Informatics"/>
            <person name="Doyle S."/>
        </authorList>
    </citation>
    <scope>NUCLEOTIDE SEQUENCE [LARGE SCALE GENOMIC DNA]</scope>
    <source>
        <strain evidence="20 21">NCTC11155</strain>
    </source>
</reference>
<keyword evidence="12 17" id="KW-0411">Iron-sulfur</keyword>
<comment type="pathway">
    <text evidence="2 17">tRNA modification; tRNA-queuosine biosynthesis.</text>
</comment>
<evidence type="ECO:0000256" key="14">
    <source>
        <dbReference type="ARBA" id="ARBA00023284"/>
    </source>
</evidence>
<dbReference type="PANTHER" id="PTHR36701:SF1">
    <property type="entry name" value="EPOXYQUEUOSINE REDUCTASE QUEH"/>
    <property type="match status" value="1"/>
</dbReference>
<comment type="catalytic activity">
    <reaction evidence="16 17">
        <text>epoxyqueuosine(34) in tRNA + AH2 = queuosine(34) in tRNA + A + H2O</text>
        <dbReference type="Rhea" id="RHEA:32159"/>
        <dbReference type="Rhea" id="RHEA-COMP:18571"/>
        <dbReference type="Rhea" id="RHEA-COMP:18582"/>
        <dbReference type="ChEBI" id="CHEBI:13193"/>
        <dbReference type="ChEBI" id="CHEBI:15377"/>
        <dbReference type="ChEBI" id="CHEBI:17499"/>
        <dbReference type="ChEBI" id="CHEBI:194431"/>
        <dbReference type="ChEBI" id="CHEBI:194443"/>
        <dbReference type="EC" id="1.17.99.6"/>
    </reaction>
</comment>
<keyword evidence="6 17" id="KW-0004">4Fe-4S</keyword>
<dbReference type="AlphaFoldDB" id="A0A380Z9Z4"/>
<keyword evidence="13 17" id="KW-1015">Disulfide bond</keyword>
<evidence type="ECO:0000256" key="3">
    <source>
        <dbReference type="ARBA" id="ARBA00008207"/>
    </source>
</evidence>
<evidence type="ECO:0000313" key="19">
    <source>
        <dbReference type="EMBL" id="RYT74404.1"/>
    </source>
</evidence>
<dbReference type="GO" id="GO:0016787">
    <property type="term" value="F:hydrolase activity"/>
    <property type="evidence" value="ECO:0007669"/>
    <property type="project" value="UniProtKB-KW"/>
</dbReference>
<dbReference type="PANTHER" id="PTHR36701">
    <property type="entry name" value="EPOXYQUEUOSINE REDUCTASE QUEH"/>
    <property type="match status" value="1"/>
</dbReference>
<dbReference type="InterPro" id="IPR003828">
    <property type="entry name" value="QueH"/>
</dbReference>
<keyword evidence="14 17" id="KW-0676">Redox-active center</keyword>
<dbReference type="HAMAP" id="MF_02089">
    <property type="entry name" value="QueH"/>
    <property type="match status" value="1"/>
</dbReference>
<keyword evidence="9 17" id="KW-0671">Queuosine biosynthesis</keyword>
<dbReference type="Pfam" id="PF02677">
    <property type="entry name" value="QueH"/>
    <property type="match status" value="1"/>
</dbReference>
<keyword evidence="19" id="KW-0378">Hydrolase</keyword>
<evidence type="ECO:0000256" key="7">
    <source>
        <dbReference type="ARBA" id="ARBA00022694"/>
    </source>
</evidence>
<dbReference type="OrthoDB" id="9801033at2"/>
<dbReference type="GO" id="GO:0046872">
    <property type="term" value="F:metal ion binding"/>
    <property type="evidence" value="ECO:0007669"/>
    <property type="project" value="UniProtKB-KW"/>
</dbReference>
<feature type="binding site" evidence="17">
    <location>
        <position position="97"/>
    </location>
    <ligand>
        <name>[4Fe-4S] cluster</name>
        <dbReference type="ChEBI" id="CHEBI:49883"/>
    </ligand>
</feature>
<evidence type="ECO:0000313" key="20">
    <source>
        <dbReference type="EMBL" id="SUV43290.1"/>
    </source>
</evidence>
<evidence type="ECO:0000256" key="11">
    <source>
        <dbReference type="ARBA" id="ARBA00023004"/>
    </source>
</evidence>
<evidence type="ECO:0000256" key="17">
    <source>
        <dbReference type="HAMAP-Rule" id="MF_02089"/>
    </source>
</evidence>
<feature type="disulfide bond" description="Redox-active" evidence="17">
    <location>
        <begin position="180"/>
        <end position="182"/>
    </location>
</feature>
<evidence type="ECO:0000313" key="23">
    <source>
        <dbReference type="Proteomes" id="UP000335496"/>
    </source>
</evidence>
<keyword evidence="7 17" id="KW-0819">tRNA processing</keyword>
<dbReference type="EC" id="1.17.99.6" evidence="4 17"/>
<evidence type="ECO:0000256" key="10">
    <source>
        <dbReference type="ARBA" id="ARBA00023002"/>
    </source>
</evidence>
<sequence>MLKIQTPNGENRVLLHSCCAPCSSAIIECMLANGIRPTVFYCNPNIYPQEEYEIRKQEAIRFVTSQNLDFIDADYDYDHWRNAMSGLENEPERGSRCLKCFTLRLTETARYASEHDFQVFTTTLASSRWKNLEQINEAGRRAASFYPGTIFWEQNWRKGGLQDRRNQLLKEYDFYNQLYCGCEFSMKRLEQQKENKAE</sequence>
<protein>
    <recommendedName>
        <fullName evidence="5 17">Epoxyqueuosine reductase QueH</fullName>
        <ecNumber evidence="4 17">1.17.99.6</ecNumber>
    </recommendedName>
    <alternativeName>
        <fullName evidence="15 17">Queuosine biosynthesis protein QueH</fullName>
    </alternativeName>
</protein>
<feature type="binding site" evidence="17">
    <location>
        <position position="100"/>
    </location>
    <ligand>
        <name>[4Fe-4S] cluster</name>
        <dbReference type="ChEBI" id="CHEBI:49883"/>
    </ligand>
</feature>